<dbReference type="RefSeq" id="WP_169198278.1">
    <property type="nucleotide sequence ID" value="NZ_WTVH02000008.1"/>
</dbReference>
<dbReference type="PROSITE" id="PS50405">
    <property type="entry name" value="GST_CTER"/>
    <property type="match status" value="1"/>
</dbReference>
<evidence type="ECO:0000259" key="2">
    <source>
        <dbReference type="PROSITE" id="PS50404"/>
    </source>
</evidence>
<proteinExistence type="inferred from homology"/>
<evidence type="ECO:0000256" key="1">
    <source>
        <dbReference type="RuleBase" id="RU003494"/>
    </source>
</evidence>
<dbReference type="PANTHER" id="PTHR44051:SF8">
    <property type="entry name" value="GLUTATHIONE S-TRANSFERASE GSTA"/>
    <property type="match status" value="1"/>
</dbReference>
<reference evidence="4" key="1">
    <citation type="submission" date="2019-12" db="EMBL/GenBank/DDBJ databases">
        <title>Comparative genomics gives insights into the taxonomy of the Azoarcus-Aromatoleum group and reveals separate origins of nif in the plant-associated Azoarcus and non-plant-associated Aromatoleum sub-groups.</title>
        <authorList>
            <person name="Lafos M."/>
            <person name="Maluk M."/>
            <person name="Batista M."/>
            <person name="Junghare M."/>
            <person name="Carmona M."/>
            <person name="Faoro H."/>
            <person name="Cruz L.M."/>
            <person name="Battistoni F."/>
            <person name="De Souza E."/>
            <person name="Pedrosa F."/>
            <person name="Chen W.-M."/>
            <person name="Poole P.S."/>
            <person name="Dixon R.A."/>
            <person name="James E.K."/>
        </authorList>
    </citation>
    <scope>NUCLEOTIDE SEQUENCE</scope>
    <source>
        <strain evidence="4">U120</strain>
    </source>
</reference>
<dbReference type="InterPro" id="IPR004046">
    <property type="entry name" value="GST_C"/>
</dbReference>
<evidence type="ECO:0000313" key="4">
    <source>
        <dbReference type="EMBL" id="NMF92988.1"/>
    </source>
</evidence>
<comment type="caution">
    <text evidence="4">The sequence shown here is derived from an EMBL/GenBank/DDBJ whole genome shotgun (WGS) entry which is preliminary data.</text>
</comment>
<dbReference type="Pfam" id="PF00043">
    <property type="entry name" value="GST_C"/>
    <property type="match status" value="1"/>
</dbReference>
<dbReference type="InterPro" id="IPR036282">
    <property type="entry name" value="Glutathione-S-Trfase_C_sf"/>
</dbReference>
<dbReference type="SUPFAM" id="SSF52833">
    <property type="entry name" value="Thioredoxin-like"/>
    <property type="match status" value="1"/>
</dbReference>
<name>A0ABX1MZ05_9RHOO</name>
<dbReference type="PANTHER" id="PTHR44051">
    <property type="entry name" value="GLUTATHIONE S-TRANSFERASE-RELATED"/>
    <property type="match status" value="1"/>
</dbReference>
<comment type="similarity">
    <text evidence="1">Belongs to the GST superfamily.</text>
</comment>
<dbReference type="Proteomes" id="UP000601990">
    <property type="component" value="Unassembled WGS sequence"/>
</dbReference>
<organism evidence="4 5">
    <name type="scientific">Aromatoleum buckelii</name>
    <dbReference type="NCBI Taxonomy" id="200254"/>
    <lineage>
        <taxon>Bacteria</taxon>
        <taxon>Pseudomonadati</taxon>
        <taxon>Pseudomonadota</taxon>
        <taxon>Betaproteobacteria</taxon>
        <taxon>Rhodocyclales</taxon>
        <taxon>Rhodocyclaceae</taxon>
        <taxon>Aromatoleum</taxon>
    </lineage>
</organism>
<dbReference type="SFLD" id="SFLDG01150">
    <property type="entry name" value="Main.1:_Beta-like"/>
    <property type="match status" value="1"/>
</dbReference>
<evidence type="ECO:0000259" key="3">
    <source>
        <dbReference type="PROSITE" id="PS50405"/>
    </source>
</evidence>
<dbReference type="SFLD" id="SFLDG00358">
    <property type="entry name" value="Main_(cytGST)"/>
    <property type="match status" value="1"/>
</dbReference>
<dbReference type="CDD" id="cd10291">
    <property type="entry name" value="GST_C_YfcG_like"/>
    <property type="match status" value="1"/>
</dbReference>
<dbReference type="Gene3D" id="1.20.1050.10">
    <property type="match status" value="1"/>
</dbReference>
<dbReference type="InterPro" id="IPR040079">
    <property type="entry name" value="Glutathione_S-Trfase"/>
</dbReference>
<accession>A0ABX1MZ05</accession>
<gene>
    <name evidence="4" type="ORF">GO608_06570</name>
</gene>
<dbReference type="InterPro" id="IPR004045">
    <property type="entry name" value="Glutathione_S-Trfase_N"/>
</dbReference>
<dbReference type="SFLD" id="SFLDS00019">
    <property type="entry name" value="Glutathione_Transferase_(cytos"/>
    <property type="match status" value="1"/>
</dbReference>
<protein>
    <submittedName>
        <fullName evidence="4">Glutathione S-transferase family protein</fullName>
    </submittedName>
</protein>
<dbReference type="SFLD" id="SFLDG01151">
    <property type="entry name" value="Main.2:_Nu-like"/>
    <property type="match status" value="1"/>
</dbReference>
<sequence>MITLYTWTTPNGRKISIALEELGLRYEARPIDISRGEQFTSEFLALNPNNRIPVIVDDEGPDGEPITVIESGAILLYLAEKTGRLLPPGARGRCEAIQWLMFQMGSVGPMLGQAHHFLRYAPEVIPYAVERYAKEAERLYGVLNTRLAGRDWLAGADYSVADIATFPWIASHDWQGIDLDRFPEVRRWFDAIAARPAVQRGMAVPQ</sequence>
<dbReference type="PROSITE" id="PS50404">
    <property type="entry name" value="GST_NTER"/>
    <property type="match status" value="1"/>
</dbReference>
<dbReference type="SUPFAM" id="SSF47616">
    <property type="entry name" value="GST C-terminal domain-like"/>
    <property type="match status" value="1"/>
</dbReference>
<feature type="domain" description="GST N-terminal" evidence="2">
    <location>
        <begin position="1"/>
        <end position="86"/>
    </location>
</feature>
<dbReference type="EMBL" id="WTVH01000009">
    <property type="protein sequence ID" value="NMF92988.1"/>
    <property type="molecule type" value="Genomic_DNA"/>
</dbReference>
<dbReference type="InterPro" id="IPR036249">
    <property type="entry name" value="Thioredoxin-like_sf"/>
</dbReference>
<dbReference type="Gene3D" id="3.40.30.10">
    <property type="entry name" value="Glutaredoxin"/>
    <property type="match status" value="1"/>
</dbReference>
<evidence type="ECO:0000313" key="5">
    <source>
        <dbReference type="Proteomes" id="UP000601990"/>
    </source>
</evidence>
<dbReference type="InterPro" id="IPR010987">
    <property type="entry name" value="Glutathione-S-Trfase_C-like"/>
</dbReference>
<keyword evidence="5" id="KW-1185">Reference proteome</keyword>
<dbReference type="Pfam" id="PF02798">
    <property type="entry name" value="GST_N"/>
    <property type="match status" value="1"/>
</dbReference>
<feature type="domain" description="GST C-terminal" evidence="3">
    <location>
        <begin position="89"/>
        <end position="206"/>
    </location>
</feature>
<dbReference type="CDD" id="cd03048">
    <property type="entry name" value="GST_N_Ure2p_like"/>
    <property type="match status" value="1"/>
</dbReference>